<reference evidence="2" key="1">
    <citation type="submission" date="2015-07" db="EMBL/GenBank/DDBJ databases">
        <title>MeaNS - Measles Nucleotide Surveillance Program.</title>
        <authorList>
            <person name="Tran T."/>
            <person name="Druce J."/>
        </authorList>
    </citation>
    <scope>NUCLEOTIDE SEQUENCE</scope>
    <source>
        <strain evidence="2">UCB-OBI-ISO-001</strain>
        <tissue evidence="2">Gonad</tissue>
    </source>
</reference>
<proteinExistence type="predicted"/>
<sequence>MKLISTKQTRTPLIFLKKNKQQYLKDIFLLLFFKGCYCMKYIFYKGDTTRLIWYILQRNDETHLSFRVFPVKYLESL</sequence>
<keyword evidence="1" id="KW-0472">Membrane</keyword>
<dbReference type="AlphaFoldDB" id="A0A0L8FS39"/>
<keyword evidence="1" id="KW-1133">Transmembrane helix</keyword>
<keyword evidence="1" id="KW-0812">Transmembrane</keyword>
<dbReference type="EMBL" id="KQ426997">
    <property type="protein sequence ID" value="KOF67531.1"/>
    <property type="molecule type" value="Genomic_DNA"/>
</dbReference>
<feature type="transmembrane region" description="Helical" evidence="1">
    <location>
        <begin position="27"/>
        <end position="44"/>
    </location>
</feature>
<gene>
    <name evidence="2" type="ORF">OCBIM_22009445mg</name>
</gene>
<accession>A0A0L8FS39</accession>
<protein>
    <submittedName>
        <fullName evidence="2">Uncharacterized protein</fullName>
    </submittedName>
</protein>
<organism evidence="2">
    <name type="scientific">Octopus bimaculoides</name>
    <name type="common">California two-spotted octopus</name>
    <dbReference type="NCBI Taxonomy" id="37653"/>
    <lineage>
        <taxon>Eukaryota</taxon>
        <taxon>Metazoa</taxon>
        <taxon>Spiralia</taxon>
        <taxon>Lophotrochozoa</taxon>
        <taxon>Mollusca</taxon>
        <taxon>Cephalopoda</taxon>
        <taxon>Coleoidea</taxon>
        <taxon>Octopodiformes</taxon>
        <taxon>Octopoda</taxon>
        <taxon>Incirrata</taxon>
        <taxon>Octopodidae</taxon>
        <taxon>Octopus</taxon>
    </lineage>
</organism>
<name>A0A0L8FS39_OCTBM</name>
<evidence type="ECO:0000313" key="2">
    <source>
        <dbReference type="EMBL" id="KOF67531.1"/>
    </source>
</evidence>
<evidence type="ECO:0000256" key="1">
    <source>
        <dbReference type="SAM" id="Phobius"/>
    </source>
</evidence>